<evidence type="ECO:0000259" key="3">
    <source>
        <dbReference type="PROSITE" id="PS51819"/>
    </source>
</evidence>
<evidence type="ECO:0000313" key="4">
    <source>
        <dbReference type="EMBL" id="GMH88219.1"/>
    </source>
</evidence>
<dbReference type="Proteomes" id="UP001162640">
    <property type="component" value="Unassembled WGS sequence"/>
</dbReference>
<evidence type="ECO:0000313" key="5">
    <source>
        <dbReference type="Proteomes" id="UP001162640"/>
    </source>
</evidence>
<comment type="caution">
    <text evidence="4">The sequence shown here is derived from an EMBL/GenBank/DDBJ whole genome shotgun (WGS) entry which is preliminary data.</text>
</comment>
<feature type="region of interest" description="Disordered" evidence="2">
    <location>
        <begin position="1"/>
        <end position="26"/>
    </location>
</feature>
<dbReference type="Gene3D" id="3.10.180.10">
    <property type="entry name" value="2,3-Dihydroxybiphenyl 1,2-Dioxygenase, domain 1"/>
    <property type="match status" value="1"/>
</dbReference>
<gene>
    <name evidence="4" type="ORF">TL16_g11094</name>
</gene>
<dbReference type="InterPro" id="IPR029068">
    <property type="entry name" value="Glyas_Bleomycin-R_OHBP_Dase"/>
</dbReference>
<name>A0A9W7EPJ6_9STRA</name>
<dbReference type="PROSITE" id="PS51819">
    <property type="entry name" value="VOC"/>
    <property type="match status" value="1"/>
</dbReference>
<dbReference type="PANTHER" id="PTHR10374:SF30">
    <property type="entry name" value="LACTOYLGLUTATHIONE LYASE"/>
    <property type="match status" value="1"/>
</dbReference>
<evidence type="ECO:0000256" key="2">
    <source>
        <dbReference type="SAM" id="MobiDB-lite"/>
    </source>
</evidence>
<dbReference type="Pfam" id="PF00903">
    <property type="entry name" value="Glyoxalase"/>
    <property type="match status" value="1"/>
</dbReference>
<dbReference type="InterPro" id="IPR037523">
    <property type="entry name" value="VOC_core"/>
</dbReference>
<dbReference type="SUPFAM" id="SSF54593">
    <property type="entry name" value="Glyoxalase/Bleomycin resistance protein/Dihydroxybiphenyl dioxygenase"/>
    <property type="match status" value="1"/>
</dbReference>
<organism evidence="4 5">
    <name type="scientific">Triparma laevis f. inornata</name>
    <dbReference type="NCBI Taxonomy" id="1714386"/>
    <lineage>
        <taxon>Eukaryota</taxon>
        <taxon>Sar</taxon>
        <taxon>Stramenopiles</taxon>
        <taxon>Ochrophyta</taxon>
        <taxon>Bolidophyceae</taxon>
        <taxon>Parmales</taxon>
        <taxon>Triparmaceae</taxon>
        <taxon>Triparma</taxon>
    </lineage>
</organism>
<proteinExistence type="predicted"/>
<dbReference type="InterPro" id="IPR018146">
    <property type="entry name" value="Glyoxalase_1_CS"/>
</dbReference>
<reference evidence="5" key="1">
    <citation type="journal article" date="2023" name="Commun. Biol.">
        <title>Genome analysis of Parmales, the sister group of diatoms, reveals the evolutionary specialization of diatoms from phago-mixotrophs to photoautotrophs.</title>
        <authorList>
            <person name="Ban H."/>
            <person name="Sato S."/>
            <person name="Yoshikawa S."/>
            <person name="Yamada K."/>
            <person name="Nakamura Y."/>
            <person name="Ichinomiya M."/>
            <person name="Sato N."/>
            <person name="Blanc-Mathieu R."/>
            <person name="Endo H."/>
            <person name="Kuwata A."/>
            <person name="Ogata H."/>
        </authorList>
    </citation>
    <scope>NUCLEOTIDE SEQUENCE [LARGE SCALE GENOMIC DNA]</scope>
</reference>
<feature type="domain" description="VOC" evidence="3">
    <location>
        <begin position="32"/>
        <end position="156"/>
    </location>
</feature>
<dbReference type="EMBL" id="BLQM01000408">
    <property type="protein sequence ID" value="GMH88219.1"/>
    <property type="molecule type" value="Genomic_DNA"/>
</dbReference>
<dbReference type="InterPro" id="IPR004360">
    <property type="entry name" value="Glyas_Fos-R_dOase_dom"/>
</dbReference>
<dbReference type="GO" id="GO:0004462">
    <property type="term" value="F:lactoylglutathione lyase activity"/>
    <property type="evidence" value="ECO:0007669"/>
    <property type="project" value="InterPro"/>
</dbReference>
<dbReference type="PANTHER" id="PTHR10374">
    <property type="entry name" value="LACTOYLGLUTATHIONE LYASE GLYOXALASE I"/>
    <property type="match status" value="1"/>
</dbReference>
<protein>
    <recommendedName>
        <fullName evidence="3">VOC domain-containing protein</fullName>
    </recommendedName>
</protein>
<accession>A0A9W7EPJ6</accession>
<dbReference type="GO" id="GO:0046872">
    <property type="term" value="F:metal ion binding"/>
    <property type="evidence" value="ECO:0007669"/>
    <property type="project" value="UniProtKB-KW"/>
</dbReference>
<feature type="compositionally biased region" description="Basic and acidic residues" evidence="2">
    <location>
        <begin position="10"/>
        <end position="26"/>
    </location>
</feature>
<keyword evidence="1" id="KW-0479">Metal-binding</keyword>
<evidence type="ECO:0000256" key="1">
    <source>
        <dbReference type="ARBA" id="ARBA00022723"/>
    </source>
</evidence>
<dbReference type="AlphaFoldDB" id="A0A9W7EPJ6"/>
<sequence length="169" mass="18714">MGCLQPSENFPKDGTDEEKSNFVNSRHDPVIELTHNHGTESDPDYKYTNGNEEGKELRVTAEKTIEALTLSKPQYSLTTQLLHGSLRSSLFALRSSLVAGKQGFGHVGFLVDNVETACESLKSKGYTMKKEPMAGTMKGLAFVYDPDGYSVEVIKRGGYDDKGTPYYFE</sequence>
<dbReference type="PROSITE" id="PS00935">
    <property type="entry name" value="GLYOXALASE_I_2"/>
    <property type="match status" value="1"/>
</dbReference>